<gene>
    <name evidence="2" type="ORF">A2319_05335</name>
</gene>
<sequence length="76" mass="8738">MKYVISLILIVVGFLFIWKTNAFIKAFGRVAWAEEKLGGGGTWTFYKILGVICILMGFMIMFGFFYWLLDLLFIPG</sequence>
<evidence type="ECO:0000313" key="3">
    <source>
        <dbReference type="Proteomes" id="UP000176420"/>
    </source>
</evidence>
<dbReference type="Proteomes" id="UP000176420">
    <property type="component" value="Unassembled WGS sequence"/>
</dbReference>
<keyword evidence="1" id="KW-0812">Transmembrane</keyword>
<accession>A0A1G2BDZ5</accession>
<dbReference type="EMBL" id="MHKI01000009">
    <property type="protein sequence ID" value="OGY87362.1"/>
    <property type="molecule type" value="Genomic_DNA"/>
</dbReference>
<protein>
    <submittedName>
        <fullName evidence="2">Uncharacterized protein</fullName>
    </submittedName>
</protein>
<proteinExistence type="predicted"/>
<evidence type="ECO:0000313" key="2">
    <source>
        <dbReference type="EMBL" id="OGY87362.1"/>
    </source>
</evidence>
<organism evidence="2 3">
    <name type="scientific">Candidatus Kerfeldbacteria bacterium RIFOXYB2_FULL_38_14</name>
    <dbReference type="NCBI Taxonomy" id="1798547"/>
    <lineage>
        <taxon>Bacteria</taxon>
        <taxon>Candidatus Kerfeldiibacteriota</taxon>
    </lineage>
</organism>
<name>A0A1G2BDZ5_9BACT</name>
<comment type="caution">
    <text evidence="2">The sequence shown here is derived from an EMBL/GenBank/DDBJ whole genome shotgun (WGS) entry which is preliminary data.</text>
</comment>
<keyword evidence="1" id="KW-1133">Transmembrane helix</keyword>
<keyword evidence="1" id="KW-0472">Membrane</keyword>
<feature type="transmembrane region" description="Helical" evidence="1">
    <location>
        <begin position="46"/>
        <end position="69"/>
    </location>
</feature>
<evidence type="ECO:0000256" key="1">
    <source>
        <dbReference type="SAM" id="Phobius"/>
    </source>
</evidence>
<dbReference type="AlphaFoldDB" id="A0A1G2BDZ5"/>
<reference evidence="2 3" key="1">
    <citation type="journal article" date="2016" name="Nat. Commun.">
        <title>Thousands of microbial genomes shed light on interconnected biogeochemical processes in an aquifer system.</title>
        <authorList>
            <person name="Anantharaman K."/>
            <person name="Brown C.T."/>
            <person name="Hug L.A."/>
            <person name="Sharon I."/>
            <person name="Castelle C.J."/>
            <person name="Probst A.J."/>
            <person name="Thomas B.C."/>
            <person name="Singh A."/>
            <person name="Wilkins M.J."/>
            <person name="Karaoz U."/>
            <person name="Brodie E.L."/>
            <person name="Williams K.H."/>
            <person name="Hubbard S.S."/>
            <person name="Banfield J.F."/>
        </authorList>
    </citation>
    <scope>NUCLEOTIDE SEQUENCE [LARGE SCALE GENOMIC DNA]</scope>
</reference>